<evidence type="ECO:0000256" key="7">
    <source>
        <dbReference type="SAM" id="MobiDB-lite"/>
    </source>
</evidence>
<dbReference type="GO" id="GO:0009788">
    <property type="term" value="P:negative regulation of abscisic acid-activated signaling pathway"/>
    <property type="evidence" value="ECO:0007669"/>
    <property type="project" value="InterPro"/>
</dbReference>
<dbReference type="Gene3D" id="3.30.160.60">
    <property type="entry name" value="Classic Zinc Finger"/>
    <property type="match status" value="1"/>
</dbReference>
<sequence>MESESSSLSVTSQDHGDSSKTKNVLNKKKNEQGQSSKSNSKAPIDFAKLSKEDSVDGSKVQQHNGFSPIYVVGSSSNSPNNNNEKKDEKTSEEKNLESKKSYSCNFCTREFSSLQALGGHQNAHKAERALKKQREQRYDTDVLELGQTHLNPYFRYPSALHSPYGALGVRMDSMIQKPSLFNARVIPNNFAYGHGGLCLQETLHPSLVSLRNNMEGSSSRVGILGLGGATSSRVENSANNKIGDFLKFGDSSKDVAISSSSNLDKNFCVAPASIKYDIHRPKFNFEEEPSDSESSGLDLTLRL</sequence>
<dbReference type="InterPro" id="IPR013087">
    <property type="entry name" value="Znf_C2H2_type"/>
</dbReference>
<keyword evidence="3 6" id="KW-0863">Zinc-finger</keyword>
<feature type="compositionally biased region" description="Basic and acidic residues" evidence="7">
    <location>
        <begin position="83"/>
        <end position="95"/>
    </location>
</feature>
<evidence type="ECO:0000313" key="10">
    <source>
        <dbReference type="Proteomes" id="UP001157006"/>
    </source>
</evidence>
<evidence type="ECO:0000256" key="1">
    <source>
        <dbReference type="ARBA" id="ARBA00004123"/>
    </source>
</evidence>
<dbReference type="InterPro" id="IPR036236">
    <property type="entry name" value="Znf_C2H2_sf"/>
</dbReference>
<dbReference type="SUPFAM" id="SSF57667">
    <property type="entry name" value="beta-beta-alpha zinc fingers"/>
    <property type="match status" value="1"/>
</dbReference>
<feature type="domain" description="C2H2-type" evidence="8">
    <location>
        <begin position="102"/>
        <end position="129"/>
    </location>
</feature>
<dbReference type="PROSITE" id="PS50157">
    <property type="entry name" value="ZINC_FINGER_C2H2_2"/>
    <property type="match status" value="1"/>
</dbReference>
<keyword evidence="5" id="KW-0539">Nucleus</keyword>
<evidence type="ECO:0000256" key="3">
    <source>
        <dbReference type="ARBA" id="ARBA00022771"/>
    </source>
</evidence>
<name>A0AAV0ZG57_VICFA</name>
<dbReference type="Pfam" id="PF13912">
    <property type="entry name" value="zf-C2H2_6"/>
    <property type="match status" value="1"/>
</dbReference>
<evidence type="ECO:0000259" key="8">
    <source>
        <dbReference type="PROSITE" id="PS50157"/>
    </source>
</evidence>
<proteinExistence type="predicted"/>
<evidence type="ECO:0000256" key="5">
    <source>
        <dbReference type="ARBA" id="ARBA00023242"/>
    </source>
</evidence>
<feature type="compositionally biased region" description="Low complexity" evidence="7">
    <location>
        <begin position="1"/>
        <end position="12"/>
    </location>
</feature>
<evidence type="ECO:0000256" key="2">
    <source>
        <dbReference type="ARBA" id="ARBA00022723"/>
    </source>
</evidence>
<reference evidence="9 10" key="1">
    <citation type="submission" date="2023-01" db="EMBL/GenBank/DDBJ databases">
        <authorList>
            <person name="Kreplak J."/>
        </authorList>
    </citation>
    <scope>NUCLEOTIDE SEQUENCE [LARGE SCALE GENOMIC DNA]</scope>
</reference>
<dbReference type="PANTHER" id="PTHR47287:SF9">
    <property type="entry name" value="ZINC FINGER PROTEIN 4-LIKE"/>
    <property type="match status" value="1"/>
</dbReference>
<keyword evidence="4" id="KW-0862">Zinc</keyword>
<dbReference type="Proteomes" id="UP001157006">
    <property type="component" value="Chromosome 2"/>
</dbReference>
<accession>A0AAV0ZG57</accession>
<dbReference type="PROSITE" id="PS00028">
    <property type="entry name" value="ZINC_FINGER_C2H2_1"/>
    <property type="match status" value="1"/>
</dbReference>
<dbReference type="AlphaFoldDB" id="A0AAV0ZG57"/>
<organism evidence="9 10">
    <name type="scientific">Vicia faba</name>
    <name type="common">Broad bean</name>
    <name type="synonym">Faba vulgaris</name>
    <dbReference type="NCBI Taxonomy" id="3906"/>
    <lineage>
        <taxon>Eukaryota</taxon>
        <taxon>Viridiplantae</taxon>
        <taxon>Streptophyta</taxon>
        <taxon>Embryophyta</taxon>
        <taxon>Tracheophyta</taxon>
        <taxon>Spermatophyta</taxon>
        <taxon>Magnoliopsida</taxon>
        <taxon>eudicotyledons</taxon>
        <taxon>Gunneridae</taxon>
        <taxon>Pentapetalae</taxon>
        <taxon>rosids</taxon>
        <taxon>fabids</taxon>
        <taxon>Fabales</taxon>
        <taxon>Fabaceae</taxon>
        <taxon>Papilionoideae</taxon>
        <taxon>50 kb inversion clade</taxon>
        <taxon>NPAAA clade</taxon>
        <taxon>Hologalegina</taxon>
        <taxon>IRL clade</taxon>
        <taxon>Fabeae</taxon>
        <taxon>Vicia</taxon>
    </lineage>
</organism>
<comment type="subcellular location">
    <subcellularLocation>
        <location evidence="1">Nucleus</location>
    </subcellularLocation>
</comment>
<gene>
    <name evidence="9" type="ORF">VFH_II017680</name>
</gene>
<evidence type="ECO:0000313" key="9">
    <source>
        <dbReference type="EMBL" id="CAI8596083.1"/>
    </source>
</evidence>
<dbReference type="EMBL" id="OX451737">
    <property type="protein sequence ID" value="CAI8596083.1"/>
    <property type="molecule type" value="Genomic_DNA"/>
</dbReference>
<dbReference type="GO" id="GO:0005634">
    <property type="term" value="C:nucleus"/>
    <property type="evidence" value="ECO:0007669"/>
    <property type="project" value="UniProtKB-SubCell"/>
</dbReference>
<dbReference type="GO" id="GO:0008270">
    <property type="term" value="F:zinc ion binding"/>
    <property type="evidence" value="ECO:0007669"/>
    <property type="project" value="UniProtKB-KW"/>
</dbReference>
<dbReference type="PANTHER" id="PTHR47287">
    <property type="entry name" value="C2H2 AND C2HC ZINC FINGERS SUPERFAMILY PROTEIN"/>
    <property type="match status" value="1"/>
</dbReference>
<dbReference type="InterPro" id="IPR044246">
    <property type="entry name" value="ZFP3-like"/>
</dbReference>
<keyword evidence="2" id="KW-0479">Metal-binding</keyword>
<feature type="compositionally biased region" description="Polar residues" evidence="7">
    <location>
        <begin position="32"/>
        <end position="41"/>
    </location>
</feature>
<evidence type="ECO:0000256" key="4">
    <source>
        <dbReference type="ARBA" id="ARBA00022833"/>
    </source>
</evidence>
<keyword evidence="10" id="KW-1185">Reference proteome</keyword>
<protein>
    <recommendedName>
        <fullName evidence="8">C2H2-type domain-containing protein</fullName>
    </recommendedName>
</protein>
<feature type="region of interest" description="Disordered" evidence="7">
    <location>
        <begin position="1"/>
        <end position="95"/>
    </location>
</feature>
<evidence type="ECO:0000256" key="6">
    <source>
        <dbReference type="PROSITE-ProRule" id="PRU00042"/>
    </source>
</evidence>